<reference evidence="1 2" key="3">
    <citation type="submission" date="2019-11" db="EMBL/GenBank/DDBJ databases">
        <title>A de novo genome assembly of a pear dwarfing rootstock.</title>
        <authorList>
            <person name="Wang F."/>
            <person name="Wang J."/>
            <person name="Li S."/>
            <person name="Zhang Y."/>
            <person name="Fang M."/>
            <person name="Ma L."/>
            <person name="Zhao Y."/>
            <person name="Jiang S."/>
        </authorList>
    </citation>
    <scope>NUCLEOTIDE SEQUENCE [LARGE SCALE GENOMIC DNA]</scope>
    <source>
        <strain evidence="1">S2</strain>
        <tissue evidence="1">Leaf</tissue>
    </source>
</reference>
<dbReference type="EMBL" id="SMOL01000401">
    <property type="protein sequence ID" value="KAB2616984.1"/>
    <property type="molecule type" value="Genomic_DNA"/>
</dbReference>
<dbReference type="OrthoDB" id="1165992at2759"/>
<proteinExistence type="predicted"/>
<evidence type="ECO:0000313" key="1">
    <source>
        <dbReference type="EMBL" id="KAB2616984.1"/>
    </source>
</evidence>
<dbReference type="AlphaFoldDB" id="A0A5N5H1N9"/>
<accession>A0A5N5H1N9</accession>
<comment type="caution">
    <text evidence="1">The sequence shown here is derived from an EMBL/GenBank/DDBJ whole genome shotgun (WGS) entry which is preliminary data.</text>
</comment>
<reference evidence="2" key="2">
    <citation type="submission" date="2019-10" db="EMBL/GenBank/DDBJ databases">
        <title>A de novo genome assembly of a pear dwarfing rootstock.</title>
        <authorList>
            <person name="Wang F."/>
            <person name="Wang J."/>
            <person name="Li S."/>
            <person name="Zhang Y."/>
            <person name="Fang M."/>
            <person name="Ma L."/>
            <person name="Zhao Y."/>
            <person name="Jiang S."/>
        </authorList>
    </citation>
    <scope>NUCLEOTIDE SEQUENCE [LARGE SCALE GENOMIC DNA]</scope>
</reference>
<reference evidence="1 2" key="1">
    <citation type="submission" date="2019-09" db="EMBL/GenBank/DDBJ databases">
        <authorList>
            <person name="Ou C."/>
        </authorList>
    </citation>
    <scope>NUCLEOTIDE SEQUENCE [LARGE SCALE GENOMIC DNA]</scope>
    <source>
        <strain evidence="1">S2</strain>
        <tissue evidence="1">Leaf</tissue>
    </source>
</reference>
<sequence>MEDKLRSAIGIPKDVLVNKKLGLGPSIKLVLNGGAIGECCYISLLFADSSRCDLHSYVDASAISLRTMNLANILILTRGGNYKKWKKEIRLLLALNEFDIALDTPKPVLTNQSTRVEKADAERWVRANKMAFSILESAMIDTVRGGIKKYDLAIDYLNAIERKFKESQKAEINYT</sequence>
<organism evidence="1 2">
    <name type="scientific">Pyrus ussuriensis x Pyrus communis</name>
    <dbReference type="NCBI Taxonomy" id="2448454"/>
    <lineage>
        <taxon>Eukaryota</taxon>
        <taxon>Viridiplantae</taxon>
        <taxon>Streptophyta</taxon>
        <taxon>Embryophyta</taxon>
        <taxon>Tracheophyta</taxon>
        <taxon>Spermatophyta</taxon>
        <taxon>Magnoliopsida</taxon>
        <taxon>eudicotyledons</taxon>
        <taxon>Gunneridae</taxon>
        <taxon>Pentapetalae</taxon>
        <taxon>rosids</taxon>
        <taxon>fabids</taxon>
        <taxon>Rosales</taxon>
        <taxon>Rosaceae</taxon>
        <taxon>Amygdaloideae</taxon>
        <taxon>Maleae</taxon>
        <taxon>Pyrus</taxon>
    </lineage>
</organism>
<gene>
    <name evidence="1" type="ORF">D8674_012853</name>
</gene>
<name>A0A5N5H1N9_9ROSA</name>
<protein>
    <submittedName>
        <fullName evidence="1">Uncharacterized protein</fullName>
    </submittedName>
</protein>
<dbReference type="Proteomes" id="UP000327157">
    <property type="component" value="Chromosome 15"/>
</dbReference>
<evidence type="ECO:0000313" key="2">
    <source>
        <dbReference type="Proteomes" id="UP000327157"/>
    </source>
</evidence>
<keyword evidence="2" id="KW-1185">Reference proteome</keyword>